<keyword evidence="7" id="KW-0732">Signal</keyword>
<evidence type="ECO:0000256" key="4">
    <source>
        <dbReference type="ARBA" id="ARBA00023002"/>
    </source>
</evidence>
<comment type="similarity">
    <text evidence="1 6">Belongs to the iron/manganese superoxide dismutase family.</text>
</comment>
<feature type="binding site" evidence="5">
    <location>
        <position position="57"/>
    </location>
    <ligand>
        <name>Mn(2+)</name>
        <dbReference type="ChEBI" id="CHEBI:29035"/>
    </ligand>
</feature>
<dbReference type="Pfam" id="PF02777">
    <property type="entry name" value="Sod_Fe_C"/>
    <property type="match status" value="1"/>
</dbReference>
<feature type="domain" description="Manganese/iron superoxide dismutase N-terminal" evidence="8">
    <location>
        <begin position="32"/>
        <end position="119"/>
    </location>
</feature>
<dbReference type="PIRSF" id="PIRSF000349">
    <property type="entry name" value="SODismutase"/>
    <property type="match status" value="1"/>
</dbReference>
<gene>
    <name evidence="10" type="ORF">SAMN02745196_00944</name>
</gene>
<name>A0A1M5UUL4_9CLOT</name>
<dbReference type="AlphaFoldDB" id="A0A1M5UUL4"/>
<evidence type="ECO:0000256" key="5">
    <source>
        <dbReference type="PIRSR" id="PIRSR000349-1"/>
    </source>
</evidence>
<dbReference type="GO" id="GO:0004784">
    <property type="term" value="F:superoxide dismutase activity"/>
    <property type="evidence" value="ECO:0007669"/>
    <property type="project" value="UniProtKB-EC"/>
</dbReference>
<dbReference type="InterPro" id="IPR036324">
    <property type="entry name" value="Mn/Fe_SOD_N_sf"/>
</dbReference>
<evidence type="ECO:0000313" key="10">
    <source>
        <dbReference type="EMBL" id="SHH66600.1"/>
    </source>
</evidence>
<feature type="chain" id="PRO_5012590175" description="Superoxide dismutase" evidence="7">
    <location>
        <begin position="25"/>
        <end position="234"/>
    </location>
</feature>
<evidence type="ECO:0000256" key="1">
    <source>
        <dbReference type="ARBA" id="ARBA00008714"/>
    </source>
</evidence>
<reference evidence="10 11" key="1">
    <citation type="submission" date="2016-11" db="EMBL/GenBank/DDBJ databases">
        <authorList>
            <person name="Jaros S."/>
            <person name="Januszkiewicz K."/>
            <person name="Wedrychowicz H."/>
        </authorList>
    </citation>
    <scope>NUCLEOTIDE SEQUENCE [LARGE SCALE GENOMIC DNA]</scope>
    <source>
        <strain evidence="10 11">DSM 3089</strain>
    </source>
</reference>
<feature type="binding site" evidence="5">
    <location>
        <position position="199"/>
    </location>
    <ligand>
        <name>Mn(2+)</name>
        <dbReference type="ChEBI" id="CHEBI:29035"/>
    </ligand>
</feature>
<dbReference type="FunFam" id="3.55.40.20:FF:000001">
    <property type="entry name" value="Superoxide dismutase"/>
    <property type="match status" value="1"/>
</dbReference>
<evidence type="ECO:0000313" key="11">
    <source>
        <dbReference type="Proteomes" id="UP000184526"/>
    </source>
</evidence>
<dbReference type="InterPro" id="IPR019833">
    <property type="entry name" value="Mn/Fe_SOD_BS"/>
</dbReference>
<dbReference type="Gene3D" id="1.10.287.990">
    <property type="entry name" value="Fe,Mn superoxide dismutase (SOD) domain"/>
    <property type="match status" value="1"/>
</dbReference>
<evidence type="ECO:0000259" key="8">
    <source>
        <dbReference type="Pfam" id="PF00081"/>
    </source>
</evidence>
<dbReference type="PANTHER" id="PTHR43595:SF2">
    <property type="entry name" value="SMALL RIBOSOMAL SUBUNIT PROTEIN MS42"/>
    <property type="match status" value="1"/>
</dbReference>
<dbReference type="PRINTS" id="PR01703">
    <property type="entry name" value="MNSODISMTASE"/>
</dbReference>
<feature type="domain" description="Manganese/iron superoxide dismutase C-terminal" evidence="9">
    <location>
        <begin position="127"/>
        <end position="227"/>
    </location>
</feature>
<comment type="function">
    <text evidence="6">Destroys radicals which are normally produced within the cells and which are toxic to biological systems.</text>
</comment>
<accession>A0A1M5UUL4</accession>
<keyword evidence="11" id="KW-1185">Reference proteome</keyword>
<feature type="binding site" evidence="5">
    <location>
        <position position="112"/>
    </location>
    <ligand>
        <name>Mn(2+)</name>
        <dbReference type="ChEBI" id="CHEBI:29035"/>
    </ligand>
</feature>
<dbReference type="STRING" id="1121306.SAMN02745196_00944"/>
<keyword evidence="4 6" id="KW-0560">Oxidoreductase</keyword>
<dbReference type="InterPro" id="IPR019831">
    <property type="entry name" value="Mn/Fe_SOD_N"/>
</dbReference>
<dbReference type="GO" id="GO:0046872">
    <property type="term" value="F:metal ion binding"/>
    <property type="evidence" value="ECO:0007669"/>
    <property type="project" value="UniProtKB-KW"/>
</dbReference>
<comment type="catalytic activity">
    <reaction evidence="6">
        <text>2 superoxide + 2 H(+) = H2O2 + O2</text>
        <dbReference type="Rhea" id="RHEA:20696"/>
        <dbReference type="ChEBI" id="CHEBI:15378"/>
        <dbReference type="ChEBI" id="CHEBI:15379"/>
        <dbReference type="ChEBI" id="CHEBI:16240"/>
        <dbReference type="ChEBI" id="CHEBI:18421"/>
        <dbReference type="EC" id="1.15.1.1"/>
    </reaction>
</comment>
<dbReference type="RefSeq" id="WP_084666078.1">
    <property type="nucleotide sequence ID" value="NZ_FQXP01000004.1"/>
</dbReference>
<feature type="binding site" evidence="5">
    <location>
        <position position="195"/>
    </location>
    <ligand>
        <name>Mn(2+)</name>
        <dbReference type="ChEBI" id="CHEBI:29035"/>
    </ligand>
</feature>
<evidence type="ECO:0000256" key="6">
    <source>
        <dbReference type="RuleBase" id="RU000414"/>
    </source>
</evidence>
<dbReference type="SUPFAM" id="SSF46609">
    <property type="entry name" value="Fe,Mn superoxide dismutase (SOD), N-terminal domain"/>
    <property type="match status" value="1"/>
</dbReference>
<sequence>MRKKICFFISIFFIFSFCISSVYAMDFSSQKKFTLKPLPYAYDALEPYIDKETMILHHDKHEGTYVDNLNKALDKHPELYSKDIEFLLKNLDSIPQDIRQSVINNGGGVYNHDFFWSIMTPTKNEDPNGKLKDSIIKDFGSIDNFKNKFKEAALNRFGSGWAWLVSDKNDKLSIISTANQDSPISQNLTPIIGIDVWEHAYYLKYQNRRSDYIDNWWNIVNWNQAEENYIQRNN</sequence>
<evidence type="ECO:0000259" key="9">
    <source>
        <dbReference type="Pfam" id="PF02777"/>
    </source>
</evidence>
<dbReference type="Proteomes" id="UP000184526">
    <property type="component" value="Unassembled WGS sequence"/>
</dbReference>
<evidence type="ECO:0000256" key="2">
    <source>
        <dbReference type="ARBA" id="ARBA00012682"/>
    </source>
</evidence>
<protein>
    <recommendedName>
        <fullName evidence="2 6">Superoxide dismutase</fullName>
        <ecNumber evidence="2 6">1.15.1.1</ecNumber>
    </recommendedName>
</protein>
<dbReference type="Gene3D" id="3.55.40.20">
    <property type="entry name" value="Iron/manganese superoxide dismutase, C-terminal domain"/>
    <property type="match status" value="1"/>
</dbReference>
<keyword evidence="3 5" id="KW-0479">Metal-binding</keyword>
<evidence type="ECO:0000256" key="3">
    <source>
        <dbReference type="ARBA" id="ARBA00022723"/>
    </source>
</evidence>
<dbReference type="SUPFAM" id="SSF54719">
    <property type="entry name" value="Fe,Mn superoxide dismutase (SOD), C-terminal domain"/>
    <property type="match status" value="1"/>
</dbReference>
<dbReference type="InterPro" id="IPR019832">
    <property type="entry name" value="Mn/Fe_SOD_C"/>
</dbReference>
<dbReference type="GO" id="GO:0005737">
    <property type="term" value="C:cytoplasm"/>
    <property type="evidence" value="ECO:0007669"/>
    <property type="project" value="TreeGrafter"/>
</dbReference>
<dbReference type="InterPro" id="IPR036314">
    <property type="entry name" value="SOD_C_sf"/>
</dbReference>
<proteinExistence type="inferred from homology"/>
<dbReference type="PROSITE" id="PS00088">
    <property type="entry name" value="SOD_MN"/>
    <property type="match status" value="1"/>
</dbReference>
<dbReference type="Pfam" id="PF00081">
    <property type="entry name" value="Sod_Fe_N"/>
    <property type="match status" value="1"/>
</dbReference>
<feature type="signal peptide" evidence="7">
    <location>
        <begin position="1"/>
        <end position="24"/>
    </location>
</feature>
<dbReference type="InterPro" id="IPR001189">
    <property type="entry name" value="Mn/Fe_SOD"/>
</dbReference>
<dbReference type="EMBL" id="FQXP01000004">
    <property type="protein sequence ID" value="SHH66600.1"/>
    <property type="molecule type" value="Genomic_DNA"/>
</dbReference>
<evidence type="ECO:0000256" key="7">
    <source>
        <dbReference type="SAM" id="SignalP"/>
    </source>
</evidence>
<dbReference type="PANTHER" id="PTHR43595">
    <property type="entry name" value="37S RIBOSOMAL PROTEIN S26, MITOCHONDRIAL"/>
    <property type="match status" value="1"/>
</dbReference>
<dbReference type="OrthoDB" id="9803125at2"/>
<organism evidence="10 11">
    <name type="scientific">Clostridium collagenovorans DSM 3089</name>
    <dbReference type="NCBI Taxonomy" id="1121306"/>
    <lineage>
        <taxon>Bacteria</taxon>
        <taxon>Bacillati</taxon>
        <taxon>Bacillota</taxon>
        <taxon>Clostridia</taxon>
        <taxon>Eubacteriales</taxon>
        <taxon>Clostridiaceae</taxon>
        <taxon>Clostridium</taxon>
    </lineage>
</organism>
<dbReference type="EC" id="1.15.1.1" evidence="2 6"/>